<keyword evidence="14 17" id="KW-0496">Mitochondrion</keyword>
<dbReference type="GO" id="GO:0005743">
    <property type="term" value="C:mitochondrial inner membrane"/>
    <property type="evidence" value="ECO:0007669"/>
    <property type="project" value="UniProtKB-SubCell"/>
</dbReference>
<evidence type="ECO:0000256" key="6">
    <source>
        <dbReference type="ARBA" id="ARBA00022660"/>
    </source>
</evidence>
<protein>
    <recommendedName>
        <fullName evidence="4 17">NADH-ubiquinone oxidoreductase chain 5</fullName>
        <ecNumber evidence="3 17">7.1.1.2</ecNumber>
    </recommendedName>
</protein>
<evidence type="ECO:0000259" key="18">
    <source>
        <dbReference type="Pfam" id="PF00361"/>
    </source>
</evidence>
<accession>A0A9E7V4D6</accession>
<evidence type="ECO:0000313" key="21">
    <source>
        <dbReference type="EMBL" id="UYX57730.1"/>
    </source>
</evidence>
<keyword evidence="11 17" id="KW-1133">Transmembrane helix</keyword>
<evidence type="ECO:0000256" key="16">
    <source>
        <dbReference type="ARBA" id="ARBA00049551"/>
    </source>
</evidence>
<feature type="transmembrane region" description="Helical" evidence="17">
    <location>
        <begin position="477"/>
        <end position="496"/>
    </location>
</feature>
<proteinExistence type="inferred from homology"/>
<feature type="transmembrane region" description="Helical" evidence="17">
    <location>
        <begin position="6"/>
        <end position="29"/>
    </location>
</feature>
<keyword evidence="7 17" id="KW-0812">Transmembrane</keyword>
<keyword evidence="13 17" id="KW-0830">Ubiquinone</keyword>
<dbReference type="InterPro" id="IPR001516">
    <property type="entry name" value="Proton_antipo_N"/>
</dbReference>
<evidence type="ECO:0000259" key="20">
    <source>
        <dbReference type="Pfam" id="PF06455"/>
    </source>
</evidence>
<comment type="function">
    <text evidence="1">Core subunit of the mitochondrial membrane respiratory chain NADH dehydrogenase (Complex I) that is believed to belong to the minimal assembly required for catalysis. Complex I functions in the transfer of electrons from NADH to the respiratory chain. The immediate electron acceptor for the enzyme is believed to be ubiquinone.</text>
</comment>
<evidence type="ECO:0000256" key="15">
    <source>
        <dbReference type="ARBA" id="ARBA00023136"/>
    </source>
</evidence>
<evidence type="ECO:0000256" key="14">
    <source>
        <dbReference type="ARBA" id="ARBA00023128"/>
    </source>
</evidence>
<evidence type="ECO:0000259" key="19">
    <source>
        <dbReference type="Pfam" id="PF00662"/>
    </source>
</evidence>
<dbReference type="Pfam" id="PF00361">
    <property type="entry name" value="Proton_antipo_M"/>
    <property type="match status" value="1"/>
</dbReference>
<dbReference type="InterPro" id="IPR010934">
    <property type="entry name" value="NADH_DH_su5_C"/>
</dbReference>
<name>A0A9E7V4D6_9CHEL</name>
<keyword evidence="6" id="KW-0679">Respiratory chain</keyword>
<evidence type="ECO:0000256" key="7">
    <source>
        <dbReference type="ARBA" id="ARBA00022692"/>
    </source>
</evidence>
<keyword evidence="8" id="KW-0999">Mitochondrion inner membrane</keyword>
<sequence length="557" mass="64454">MMIFYIYSFFLLILSILQIYFFMFVSFYGMSYIVDINIMSMNSIIPMMSFIIDIYSLSFSSFVCVISSSVFLFSTMYMSGDKYLIRFFMLLMMFISSMIMLIYSGNLLTSLLGWDGLGFVSYVLVVYYPNKLSLSGGMMTIMTNRLGDSFMLLSVSMMMIYSNWELVFSKFTLFMLILAAMTKSAQFPFSAWLPAAMAAPTPVSSLVHSSTLVTAGVYILFRFSSYICVEVWEMLCLCSILTMFLAGISAFFEYDLKKIIALSTLSQLGVMMFSMSMGLKYLAFFHLIIHAFFKALMFLSGGSLMHGYSGSQDIRYMGSMSFMNPYINGSLIFSSFCLGAFPFLASFYSKHLILDSFLFGDYNFILLMVLYISNSLTLFYSVRLILFLSSRYYNYNSLVVLCENYDIMFSLTLLIIFAFFGGFFLLSFYLNNSLVMFNFGYEKYLMNFMLPMSIFLSFLILKFIYSYLILSIKFLNWFLGGMWFISFFTGQFMLLLTKSVSNLFINFLEYGWGEFYGPQGLGNLNVNIVSYFNLKQFKIMEFYNLNFLFWMMLIPLL</sequence>
<comment type="similarity">
    <text evidence="17">Belongs to the complex I subunit 5 family.</text>
</comment>
<dbReference type="EC" id="7.1.1.2" evidence="3 17"/>
<evidence type="ECO:0000256" key="11">
    <source>
        <dbReference type="ARBA" id="ARBA00022989"/>
    </source>
</evidence>
<evidence type="ECO:0000256" key="5">
    <source>
        <dbReference type="ARBA" id="ARBA00022448"/>
    </source>
</evidence>
<evidence type="ECO:0000256" key="1">
    <source>
        <dbReference type="ARBA" id="ARBA00003257"/>
    </source>
</evidence>
<dbReference type="Pfam" id="PF06455">
    <property type="entry name" value="NADH5_C"/>
    <property type="match status" value="1"/>
</dbReference>
<feature type="transmembrane region" description="Helical" evidence="17">
    <location>
        <begin position="231"/>
        <end position="252"/>
    </location>
</feature>
<feature type="transmembrane region" description="Helical" evidence="17">
    <location>
        <begin position="83"/>
        <end position="104"/>
    </location>
</feature>
<dbReference type="GO" id="GO:0042773">
    <property type="term" value="P:ATP synthesis coupled electron transport"/>
    <property type="evidence" value="ECO:0007669"/>
    <property type="project" value="InterPro"/>
</dbReference>
<comment type="function">
    <text evidence="17">Core subunit of the mitochondrial membrane respiratory chain NADH dehydrogenase (Complex I) which catalyzes electron transfer from NADH through the respiratory chain, using ubiquinone as an electron acceptor. Essential for the catalytic activity and assembly of complex I.</text>
</comment>
<keyword evidence="9" id="KW-1278">Translocase</keyword>
<feature type="transmembrane region" description="Helical" evidence="17">
    <location>
        <begin position="450"/>
        <end position="470"/>
    </location>
</feature>
<evidence type="ECO:0000256" key="4">
    <source>
        <dbReference type="ARBA" id="ARBA00021096"/>
    </source>
</evidence>
<evidence type="ECO:0000256" key="10">
    <source>
        <dbReference type="ARBA" id="ARBA00022982"/>
    </source>
</evidence>
<evidence type="ECO:0000256" key="17">
    <source>
        <dbReference type="RuleBase" id="RU003404"/>
    </source>
</evidence>
<comment type="catalytic activity">
    <reaction evidence="16 17">
        <text>a ubiquinone + NADH + 5 H(+)(in) = a ubiquinol + NAD(+) + 4 H(+)(out)</text>
        <dbReference type="Rhea" id="RHEA:29091"/>
        <dbReference type="Rhea" id="RHEA-COMP:9565"/>
        <dbReference type="Rhea" id="RHEA-COMP:9566"/>
        <dbReference type="ChEBI" id="CHEBI:15378"/>
        <dbReference type="ChEBI" id="CHEBI:16389"/>
        <dbReference type="ChEBI" id="CHEBI:17976"/>
        <dbReference type="ChEBI" id="CHEBI:57540"/>
        <dbReference type="ChEBI" id="CHEBI:57945"/>
        <dbReference type="EC" id="7.1.1.2"/>
    </reaction>
</comment>
<evidence type="ECO:0000256" key="12">
    <source>
        <dbReference type="ARBA" id="ARBA00023027"/>
    </source>
</evidence>
<keyword evidence="12 17" id="KW-0520">NAD</keyword>
<dbReference type="PANTHER" id="PTHR42829">
    <property type="entry name" value="NADH-UBIQUINONE OXIDOREDUCTASE CHAIN 5"/>
    <property type="match status" value="1"/>
</dbReference>
<organism evidence="21">
    <name type="scientific">Austropallene bucera</name>
    <dbReference type="NCBI Taxonomy" id="2992010"/>
    <lineage>
        <taxon>Eukaryota</taxon>
        <taxon>Metazoa</taxon>
        <taxon>Ecdysozoa</taxon>
        <taxon>Arthropoda</taxon>
        <taxon>Chelicerata</taxon>
        <taxon>Pycnogonida</taxon>
        <taxon>Pantopoda</taxon>
        <taxon>Callipallenidae</taxon>
        <taxon>Austropallene</taxon>
    </lineage>
</organism>
<evidence type="ECO:0000256" key="13">
    <source>
        <dbReference type="ARBA" id="ARBA00023075"/>
    </source>
</evidence>
<dbReference type="InterPro" id="IPR003945">
    <property type="entry name" value="NU5C-like"/>
</dbReference>
<comment type="subcellular location">
    <subcellularLocation>
        <location evidence="2">Mitochondrion inner membrane</location>
        <topology evidence="2">Multi-pass membrane protein</topology>
    </subcellularLocation>
</comment>
<evidence type="ECO:0000256" key="8">
    <source>
        <dbReference type="ARBA" id="ARBA00022792"/>
    </source>
</evidence>
<evidence type="ECO:0000256" key="9">
    <source>
        <dbReference type="ARBA" id="ARBA00022967"/>
    </source>
</evidence>
<dbReference type="InterPro" id="IPR001750">
    <property type="entry name" value="ND/Mrp_TM"/>
</dbReference>
<feature type="domain" description="NADH-Ubiquinone oxidoreductase (complex I) chain 5 N-terminal" evidence="19">
    <location>
        <begin position="41"/>
        <end position="88"/>
    </location>
</feature>
<dbReference type="GO" id="GO:0015990">
    <property type="term" value="P:electron transport coupled proton transport"/>
    <property type="evidence" value="ECO:0007669"/>
    <property type="project" value="TreeGrafter"/>
</dbReference>
<reference evidence="21" key="1">
    <citation type="journal article" date="2022" name="Polar Biol.">
        <title>Mitochondrial genomes provide insight into interfamilial relationships within Pycnogonida.</title>
        <authorList>
            <person name="Zehnpfennig J.R."/>
            <person name="Varney R.M."/>
            <person name="Halanych K.M."/>
            <person name="Mahon A.R."/>
        </authorList>
    </citation>
    <scope>NUCLEOTIDE SEQUENCE</scope>
</reference>
<geneLocation type="mitochondrion" evidence="21"/>
<feature type="transmembrane region" description="Helical" evidence="17">
    <location>
        <begin position="150"/>
        <end position="179"/>
    </location>
</feature>
<evidence type="ECO:0000256" key="2">
    <source>
        <dbReference type="ARBA" id="ARBA00004448"/>
    </source>
</evidence>
<dbReference type="AlphaFoldDB" id="A0A9E7V4D6"/>
<keyword evidence="10" id="KW-0249">Electron transport</keyword>
<keyword evidence="15 17" id="KW-0472">Membrane</keyword>
<feature type="transmembrane region" description="Helical" evidence="17">
    <location>
        <begin position="111"/>
        <end position="130"/>
    </location>
</feature>
<feature type="transmembrane region" description="Helical" evidence="17">
    <location>
        <begin position="326"/>
        <end position="344"/>
    </location>
</feature>
<dbReference type="PRINTS" id="PR01434">
    <property type="entry name" value="NADHDHGNASE5"/>
</dbReference>
<feature type="transmembrane region" description="Helical" evidence="17">
    <location>
        <begin position="407"/>
        <end position="430"/>
    </location>
</feature>
<gene>
    <name evidence="21" type="primary">nad5</name>
</gene>
<keyword evidence="5 17" id="KW-0813">Transport</keyword>
<feature type="domain" description="NADH dehydrogenase subunit 5 C-terminal" evidence="20">
    <location>
        <begin position="380"/>
        <end position="555"/>
    </location>
</feature>
<feature type="transmembrane region" description="Helical" evidence="17">
    <location>
        <begin position="364"/>
        <end position="386"/>
    </location>
</feature>
<feature type="transmembrane region" description="Helical" evidence="17">
    <location>
        <begin position="50"/>
        <end position="77"/>
    </location>
</feature>
<evidence type="ECO:0000256" key="3">
    <source>
        <dbReference type="ARBA" id="ARBA00012944"/>
    </source>
</evidence>
<dbReference type="Pfam" id="PF00662">
    <property type="entry name" value="Proton_antipo_N"/>
    <property type="match status" value="1"/>
</dbReference>
<dbReference type="PANTHER" id="PTHR42829:SF2">
    <property type="entry name" value="NADH-UBIQUINONE OXIDOREDUCTASE CHAIN 5"/>
    <property type="match status" value="1"/>
</dbReference>
<dbReference type="EMBL" id="OK412987">
    <property type="protein sequence ID" value="UYX57730.1"/>
    <property type="molecule type" value="Genomic_DNA"/>
</dbReference>
<feature type="domain" description="NADH:quinone oxidoreductase/Mrp antiporter transmembrane" evidence="18">
    <location>
        <begin position="104"/>
        <end position="369"/>
    </location>
</feature>
<dbReference type="GO" id="GO:0003954">
    <property type="term" value="F:NADH dehydrogenase activity"/>
    <property type="evidence" value="ECO:0007669"/>
    <property type="project" value="TreeGrafter"/>
</dbReference>
<feature type="transmembrane region" description="Helical" evidence="17">
    <location>
        <begin position="191"/>
        <end position="219"/>
    </location>
</feature>
<feature type="transmembrane region" description="Helical" evidence="17">
    <location>
        <begin position="283"/>
        <end position="305"/>
    </location>
</feature>
<dbReference type="GO" id="GO:0008137">
    <property type="term" value="F:NADH dehydrogenase (ubiquinone) activity"/>
    <property type="evidence" value="ECO:0007669"/>
    <property type="project" value="UniProtKB-EC"/>
</dbReference>